<dbReference type="RefSeq" id="WP_124868731.1">
    <property type="nucleotide sequence ID" value="NZ_RQZF01000002.1"/>
</dbReference>
<evidence type="ECO:0000259" key="5">
    <source>
        <dbReference type="Pfam" id="PF00370"/>
    </source>
</evidence>
<keyword evidence="2" id="KW-0859">Xylose metabolism</keyword>
<keyword evidence="4" id="KW-0418">Kinase</keyword>
<keyword evidence="8" id="KW-1185">Reference proteome</keyword>
<comment type="caution">
    <text evidence="7">The sequence shown here is derived from an EMBL/GenBank/DDBJ whole genome shotgun (WGS) entry which is preliminary data.</text>
</comment>
<evidence type="ECO:0000256" key="3">
    <source>
        <dbReference type="ARBA" id="ARBA00022679"/>
    </source>
</evidence>
<evidence type="ECO:0000256" key="4">
    <source>
        <dbReference type="ARBA" id="ARBA00022777"/>
    </source>
</evidence>
<feature type="domain" description="Carbohydrate kinase FGGY N-terminal" evidence="5">
    <location>
        <begin position="16"/>
        <end position="242"/>
    </location>
</feature>
<keyword evidence="3" id="KW-0808">Transferase</keyword>
<comment type="similarity">
    <text evidence="1">Belongs to the FGGY kinase family.</text>
</comment>
<evidence type="ECO:0000313" key="7">
    <source>
        <dbReference type="EMBL" id="RRC95968.1"/>
    </source>
</evidence>
<dbReference type="InterPro" id="IPR043129">
    <property type="entry name" value="ATPase_NBD"/>
</dbReference>
<dbReference type="SUPFAM" id="SSF53067">
    <property type="entry name" value="Actin-like ATPase domain"/>
    <property type="match status" value="2"/>
</dbReference>
<dbReference type="Gene3D" id="3.30.420.40">
    <property type="match status" value="2"/>
</dbReference>
<dbReference type="PANTHER" id="PTHR43095">
    <property type="entry name" value="SUGAR KINASE"/>
    <property type="match status" value="1"/>
</dbReference>
<gene>
    <name evidence="7" type="ORF">EII11_03740</name>
</gene>
<dbReference type="GO" id="GO:0042732">
    <property type="term" value="P:D-xylose metabolic process"/>
    <property type="evidence" value="ECO:0007669"/>
    <property type="project" value="UniProtKB-KW"/>
</dbReference>
<dbReference type="AlphaFoldDB" id="A0A3P1SFN4"/>
<dbReference type="PANTHER" id="PTHR43095:SF5">
    <property type="entry name" value="XYLULOSE KINASE"/>
    <property type="match status" value="1"/>
</dbReference>
<dbReference type="InterPro" id="IPR018484">
    <property type="entry name" value="FGGY_N"/>
</dbReference>
<evidence type="ECO:0000256" key="1">
    <source>
        <dbReference type="ARBA" id="ARBA00009156"/>
    </source>
</evidence>
<dbReference type="OrthoDB" id="9760563at2"/>
<accession>A0A3P1SFN4</accession>
<dbReference type="InterPro" id="IPR050406">
    <property type="entry name" value="FGGY_Carb_Kinase"/>
</dbReference>
<dbReference type="CDD" id="cd07809">
    <property type="entry name" value="ASKHA_NBD_FGGY_BaXK-like"/>
    <property type="match status" value="1"/>
</dbReference>
<sequence length="531" mass="56452">MTIEQRRSLIESGQAALGIEFGSTRIKAVLIGPDHEVLASGGFAWENQLVDGRWSYALDLVHEGMRACYASLVEDVRARYDVTPTTYAALGISAMMHGYLAFDAQGNQLVPFRTWRNTSTAQASQELSELFDFTIPQRWSVAHTYQAILDQEEHVPSLAKVNTLAGYVHELLSGEFVLGVGDASGMFPIDSDTCDYDQARVEAFDALVAKAGLTWGLRELFPRVLSAGAEAGVLTAEGAALLDPTGALQPGIPMCPPEGDAGTGMVATNAVAPRTGNVSAGTSIFAMIVLERALKKAYVEVDPVTTPDGSQVAMVHSNNGASELDAWVGMFISFAKLAGMDVEAGEVYELLYRHALEGEADGGGLLAYNLLSGEPVVGVEEARPLFVRTAESRFTLANAMRTQLMAVFAPVRVGMDILLEKEGVAIDRLFAHGGIFKTAGVAQKVLADSLGIAIEVGETAGEGGAWGIAVLARYRVAGAGLSLPEYLSQKVFADADTSVIAPDAADRVAFERYLGRYVEGLEIVRAAAAHS</sequence>
<keyword evidence="2" id="KW-0119">Carbohydrate metabolism</keyword>
<proteinExistence type="inferred from homology"/>
<name>A0A3P1SFN4_9ACTO</name>
<dbReference type="Proteomes" id="UP000280444">
    <property type="component" value="Unassembled WGS sequence"/>
</dbReference>
<protein>
    <submittedName>
        <fullName evidence="7">ATPase</fullName>
    </submittedName>
</protein>
<dbReference type="InterPro" id="IPR018485">
    <property type="entry name" value="FGGY_C"/>
</dbReference>
<evidence type="ECO:0000259" key="6">
    <source>
        <dbReference type="Pfam" id="PF02782"/>
    </source>
</evidence>
<dbReference type="EMBL" id="RQZF01000002">
    <property type="protein sequence ID" value="RRC95968.1"/>
    <property type="molecule type" value="Genomic_DNA"/>
</dbReference>
<dbReference type="Pfam" id="PF02782">
    <property type="entry name" value="FGGY_C"/>
    <property type="match status" value="1"/>
</dbReference>
<reference evidence="7 8" key="1">
    <citation type="submission" date="2018-11" db="EMBL/GenBank/DDBJ databases">
        <title>Genomes From Bacteria Associated with the Canine Oral Cavity: a Test Case for Automated Genome-Based Taxonomic Assignment.</title>
        <authorList>
            <person name="Coil D.A."/>
            <person name="Jospin G."/>
            <person name="Darling A.E."/>
            <person name="Wallis C."/>
            <person name="Davis I.J."/>
            <person name="Harris S."/>
            <person name="Eisen J.A."/>
            <person name="Holcombe L.J."/>
            <person name="O'Flynn C."/>
        </authorList>
    </citation>
    <scope>NUCLEOTIDE SEQUENCE [LARGE SCALE GENOMIC DNA]</scope>
    <source>
        <strain evidence="7 8">OH770</strain>
    </source>
</reference>
<dbReference type="Pfam" id="PF00370">
    <property type="entry name" value="FGGY_N"/>
    <property type="match status" value="1"/>
</dbReference>
<feature type="domain" description="Carbohydrate kinase FGGY C-terminal" evidence="6">
    <location>
        <begin position="277"/>
        <end position="474"/>
    </location>
</feature>
<evidence type="ECO:0000313" key="8">
    <source>
        <dbReference type="Proteomes" id="UP000280444"/>
    </source>
</evidence>
<dbReference type="GO" id="GO:0016301">
    <property type="term" value="F:kinase activity"/>
    <property type="evidence" value="ECO:0007669"/>
    <property type="project" value="UniProtKB-KW"/>
</dbReference>
<evidence type="ECO:0000256" key="2">
    <source>
        <dbReference type="ARBA" id="ARBA00022629"/>
    </source>
</evidence>
<organism evidence="7 8">
    <name type="scientific">Schaalia canis</name>
    <dbReference type="NCBI Taxonomy" id="100469"/>
    <lineage>
        <taxon>Bacteria</taxon>
        <taxon>Bacillati</taxon>
        <taxon>Actinomycetota</taxon>
        <taxon>Actinomycetes</taxon>
        <taxon>Actinomycetales</taxon>
        <taxon>Actinomycetaceae</taxon>
        <taxon>Schaalia</taxon>
    </lineage>
</organism>